<feature type="domain" description="HTH merR-type" evidence="2">
    <location>
        <begin position="1"/>
        <end position="68"/>
    </location>
</feature>
<dbReference type="PROSITE" id="PS50937">
    <property type="entry name" value="HTH_MERR_2"/>
    <property type="match status" value="1"/>
</dbReference>
<dbReference type="OrthoDB" id="9802944at2"/>
<organism evidence="3 4">
    <name type="scientific">Nitrosomonas ureae</name>
    <dbReference type="NCBI Taxonomy" id="44577"/>
    <lineage>
        <taxon>Bacteria</taxon>
        <taxon>Pseudomonadati</taxon>
        <taxon>Pseudomonadota</taxon>
        <taxon>Betaproteobacteria</taxon>
        <taxon>Nitrosomonadales</taxon>
        <taxon>Nitrosomonadaceae</taxon>
        <taxon>Nitrosomonas</taxon>
    </lineage>
</organism>
<dbReference type="RefSeq" id="WP_074722462.1">
    <property type="nucleotide sequence ID" value="NZ_FOFX01000073.1"/>
</dbReference>
<evidence type="ECO:0000259" key="2">
    <source>
        <dbReference type="PROSITE" id="PS50937"/>
    </source>
</evidence>
<dbReference type="PRINTS" id="PR00040">
    <property type="entry name" value="HTHMERR"/>
</dbReference>
<dbReference type="SMART" id="SM00422">
    <property type="entry name" value="HTH_MERR"/>
    <property type="match status" value="1"/>
</dbReference>
<gene>
    <name evidence="3" type="ORF">SAMN05421510_10734</name>
</gene>
<proteinExistence type="predicted"/>
<dbReference type="GO" id="GO:0003677">
    <property type="term" value="F:DNA binding"/>
    <property type="evidence" value="ECO:0007669"/>
    <property type="project" value="UniProtKB-KW"/>
</dbReference>
<sequence>MDITEVAKVSGLPASTIRFYEEKGLIQSCGRKGLRRLFSAHVIERLALISLGRSAGFSLDEIAEMFTPEGPDINRALLLAKANELDRTIEMLTAMRDGLRHAAVCKAPSHFECPKFLRLLRIAGKNRFRQPNKLKENKLKREKQKT</sequence>
<dbReference type="InterPro" id="IPR000551">
    <property type="entry name" value="MerR-type_HTH_dom"/>
</dbReference>
<evidence type="ECO:0000313" key="3">
    <source>
        <dbReference type="EMBL" id="SEQ52415.1"/>
    </source>
</evidence>
<dbReference type="Pfam" id="PF13411">
    <property type="entry name" value="MerR_1"/>
    <property type="match status" value="1"/>
</dbReference>
<dbReference type="InterPro" id="IPR009061">
    <property type="entry name" value="DNA-bd_dom_put_sf"/>
</dbReference>
<dbReference type="PANTHER" id="PTHR30204:SF97">
    <property type="entry name" value="MERR FAMILY REGULATORY PROTEIN"/>
    <property type="match status" value="1"/>
</dbReference>
<dbReference type="EMBL" id="FOFX01000073">
    <property type="protein sequence ID" value="SEQ52415.1"/>
    <property type="molecule type" value="Genomic_DNA"/>
</dbReference>
<reference evidence="3 4" key="1">
    <citation type="submission" date="2016-10" db="EMBL/GenBank/DDBJ databases">
        <authorList>
            <person name="de Groot N.N."/>
        </authorList>
    </citation>
    <scope>NUCLEOTIDE SEQUENCE [LARGE SCALE GENOMIC DNA]</scope>
    <source>
        <strain evidence="3 4">Nm9</strain>
    </source>
</reference>
<keyword evidence="1 3" id="KW-0238">DNA-binding</keyword>
<dbReference type="Proteomes" id="UP000181998">
    <property type="component" value="Unassembled WGS sequence"/>
</dbReference>
<dbReference type="Gene3D" id="1.10.1660.10">
    <property type="match status" value="1"/>
</dbReference>
<name>A0A1H9GQP1_9PROT</name>
<accession>A0A1H9GQP1</accession>
<protein>
    <submittedName>
        <fullName evidence="3">DNA-binding transcriptional regulator, MerR family</fullName>
    </submittedName>
</protein>
<dbReference type="GO" id="GO:0003700">
    <property type="term" value="F:DNA-binding transcription factor activity"/>
    <property type="evidence" value="ECO:0007669"/>
    <property type="project" value="InterPro"/>
</dbReference>
<dbReference type="AlphaFoldDB" id="A0A1H9GQP1"/>
<evidence type="ECO:0000256" key="1">
    <source>
        <dbReference type="ARBA" id="ARBA00023125"/>
    </source>
</evidence>
<dbReference type="InterPro" id="IPR047057">
    <property type="entry name" value="MerR_fam"/>
</dbReference>
<evidence type="ECO:0000313" key="4">
    <source>
        <dbReference type="Proteomes" id="UP000181998"/>
    </source>
</evidence>
<dbReference type="PANTHER" id="PTHR30204">
    <property type="entry name" value="REDOX-CYCLING DRUG-SENSING TRANSCRIPTIONAL ACTIVATOR SOXR"/>
    <property type="match status" value="1"/>
</dbReference>
<dbReference type="STRING" id="44577.ATY38_08890"/>
<dbReference type="CDD" id="cd04781">
    <property type="entry name" value="HTH_MerR-like_sg6"/>
    <property type="match status" value="1"/>
</dbReference>
<dbReference type="SUPFAM" id="SSF46955">
    <property type="entry name" value="Putative DNA-binding domain"/>
    <property type="match status" value="1"/>
</dbReference>